<accession>A0A8F9TWV0</accession>
<keyword evidence="1" id="KW-0378">Hydrolase</keyword>
<dbReference type="EMBL" id="CP080507">
    <property type="protein sequence ID" value="QYM79461.1"/>
    <property type="molecule type" value="Genomic_DNA"/>
</dbReference>
<dbReference type="PANTHER" id="PTHR18901">
    <property type="entry name" value="2-DEOXYGLUCOSE-6-PHOSPHATE PHOSPHATASE 2"/>
    <property type="match status" value="1"/>
</dbReference>
<proteinExistence type="predicted"/>
<dbReference type="KEGG" id="ole:K0B96_02265"/>
<dbReference type="PANTHER" id="PTHR18901:SF38">
    <property type="entry name" value="PSEUDOURIDINE-5'-PHOSPHATASE"/>
    <property type="match status" value="1"/>
</dbReference>
<sequence>MIRALVFDFDGLIIDTETVLVESFGDVHDARDVPFDRHAIARTIGEADFTFDPWQAFGADVDRTALEADRRKFHAARDETQRVLPGVVALLEAAHARGLRVGLASNSSHHHVESRLERFGLRRSFEFIACREDVKALKPAPDLYALVLAQFNVAPHEAIAFEDSHTGTLAAKRAGIWVVAVPNPSTAHHDFAHVDLQVQSMAECTLDALLQRFG</sequence>
<dbReference type="InterPro" id="IPR041492">
    <property type="entry name" value="HAD_2"/>
</dbReference>
<dbReference type="SFLD" id="SFLDG01135">
    <property type="entry name" value="C1.5.6:_HAD__Beta-PGM__Phospha"/>
    <property type="match status" value="1"/>
</dbReference>
<dbReference type="Gene3D" id="3.40.50.1000">
    <property type="entry name" value="HAD superfamily/HAD-like"/>
    <property type="match status" value="1"/>
</dbReference>
<dbReference type="Pfam" id="PF13419">
    <property type="entry name" value="HAD_2"/>
    <property type="match status" value="1"/>
</dbReference>
<dbReference type="RefSeq" id="WP_220163363.1">
    <property type="nucleotide sequence ID" value="NZ_CP080507.1"/>
</dbReference>
<dbReference type="SFLD" id="SFLDS00003">
    <property type="entry name" value="Haloacid_Dehalogenase"/>
    <property type="match status" value="1"/>
</dbReference>
<name>A0A8F9TWV0_9BACT</name>
<evidence type="ECO:0000313" key="2">
    <source>
        <dbReference type="Proteomes" id="UP000825051"/>
    </source>
</evidence>
<dbReference type="SFLD" id="SFLDG01129">
    <property type="entry name" value="C1.5:_HAD__Beta-PGM__Phosphata"/>
    <property type="match status" value="1"/>
</dbReference>
<dbReference type="NCBIfam" id="TIGR01509">
    <property type="entry name" value="HAD-SF-IA-v3"/>
    <property type="match status" value="1"/>
</dbReference>
<protein>
    <submittedName>
        <fullName evidence="1">HAD-IA family hydrolase</fullName>
    </submittedName>
</protein>
<dbReference type="Proteomes" id="UP000825051">
    <property type="component" value="Chromosome"/>
</dbReference>
<dbReference type="InterPro" id="IPR023198">
    <property type="entry name" value="PGP-like_dom2"/>
</dbReference>
<organism evidence="1 2">
    <name type="scientific">Horticoccus luteus</name>
    <dbReference type="NCBI Taxonomy" id="2862869"/>
    <lineage>
        <taxon>Bacteria</taxon>
        <taxon>Pseudomonadati</taxon>
        <taxon>Verrucomicrobiota</taxon>
        <taxon>Opitutia</taxon>
        <taxon>Opitutales</taxon>
        <taxon>Opitutaceae</taxon>
        <taxon>Horticoccus</taxon>
    </lineage>
</organism>
<dbReference type="SUPFAM" id="SSF56784">
    <property type="entry name" value="HAD-like"/>
    <property type="match status" value="1"/>
</dbReference>
<dbReference type="InterPro" id="IPR036412">
    <property type="entry name" value="HAD-like_sf"/>
</dbReference>
<dbReference type="AlphaFoldDB" id="A0A8F9TWV0"/>
<keyword evidence="2" id="KW-1185">Reference proteome</keyword>
<reference evidence="1" key="1">
    <citation type="submission" date="2021-08" db="EMBL/GenBank/DDBJ databases">
        <title>Genome of a novel bacterium of the phylum Verrucomicrobia, Oleiharenicola sp. KSB-15.</title>
        <authorList>
            <person name="Chung J.-H."/>
            <person name="Ahn J.-H."/>
            <person name="Yoon Y."/>
            <person name="Kim D.-Y."/>
            <person name="An S.-H."/>
            <person name="Park I."/>
            <person name="Yeon J."/>
        </authorList>
    </citation>
    <scope>NUCLEOTIDE SEQUENCE</scope>
    <source>
        <strain evidence="1">KSB-15</strain>
    </source>
</reference>
<dbReference type="InterPro" id="IPR023214">
    <property type="entry name" value="HAD_sf"/>
</dbReference>
<dbReference type="InterPro" id="IPR006439">
    <property type="entry name" value="HAD-SF_hydro_IA"/>
</dbReference>
<dbReference type="Gene3D" id="1.10.150.240">
    <property type="entry name" value="Putative phosphatase, domain 2"/>
    <property type="match status" value="1"/>
</dbReference>
<evidence type="ECO:0000313" key="1">
    <source>
        <dbReference type="EMBL" id="QYM79461.1"/>
    </source>
</evidence>
<dbReference type="GO" id="GO:0016787">
    <property type="term" value="F:hydrolase activity"/>
    <property type="evidence" value="ECO:0007669"/>
    <property type="project" value="UniProtKB-KW"/>
</dbReference>
<gene>
    <name evidence="1" type="ORF">K0B96_02265</name>
</gene>